<protein>
    <recommendedName>
        <fullName evidence="3">Helicase ATP-binding domain-containing protein</fullName>
    </recommendedName>
</protein>
<dbReference type="HOGENOM" id="CLU_3093260_0_0_1"/>
<keyword evidence="2" id="KW-1185">Reference proteome</keyword>
<accession>A0A084BBE3</accession>
<dbReference type="Gene3D" id="3.40.50.300">
    <property type="entry name" value="P-loop containing nucleotide triphosphate hydrolases"/>
    <property type="match status" value="1"/>
</dbReference>
<evidence type="ECO:0000313" key="2">
    <source>
        <dbReference type="Proteomes" id="UP000028045"/>
    </source>
</evidence>
<organism evidence="1 2">
    <name type="scientific">Stachybotrys chartarum (strain CBS 109288 / IBT 7711)</name>
    <name type="common">Toxic black mold</name>
    <name type="synonym">Stilbospora chartarum</name>
    <dbReference type="NCBI Taxonomy" id="1280523"/>
    <lineage>
        <taxon>Eukaryota</taxon>
        <taxon>Fungi</taxon>
        <taxon>Dikarya</taxon>
        <taxon>Ascomycota</taxon>
        <taxon>Pezizomycotina</taxon>
        <taxon>Sordariomycetes</taxon>
        <taxon>Hypocreomycetidae</taxon>
        <taxon>Hypocreales</taxon>
        <taxon>Stachybotryaceae</taxon>
        <taxon>Stachybotrys</taxon>
    </lineage>
</organism>
<evidence type="ECO:0008006" key="3">
    <source>
        <dbReference type="Google" id="ProtNLM"/>
    </source>
</evidence>
<dbReference type="Proteomes" id="UP000028045">
    <property type="component" value="Unassembled WGS sequence"/>
</dbReference>
<dbReference type="OrthoDB" id="5153301at2759"/>
<sequence>MGAIPTTILFITPKSATTKQFREYAMRLNMRQLLDRIVVDECHVILDANQDF</sequence>
<evidence type="ECO:0000313" key="1">
    <source>
        <dbReference type="EMBL" id="KEY74872.1"/>
    </source>
</evidence>
<feature type="non-terminal residue" evidence="1">
    <location>
        <position position="52"/>
    </location>
</feature>
<gene>
    <name evidence="1" type="ORF">S7711_10163</name>
</gene>
<dbReference type="AlphaFoldDB" id="A0A084BBE3"/>
<proteinExistence type="predicted"/>
<dbReference type="InterPro" id="IPR027417">
    <property type="entry name" value="P-loop_NTPase"/>
</dbReference>
<dbReference type="EMBL" id="KL647444">
    <property type="protein sequence ID" value="KEY74872.1"/>
    <property type="molecule type" value="Genomic_DNA"/>
</dbReference>
<reference evidence="1 2" key="1">
    <citation type="journal article" date="2014" name="BMC Genomics">
        <title>Comparative genome sequencing reveals chemotype-specific gene clusters in the toxigenic black mold Stachybotrys.</title>
        <authorList>
            <person name="Semeiks J."/>
            <person name="Borek D."/>
            <person name="Otwinowski Z."/>
            <person name="Grishin N.V."/>
        </authorList>
    </citation>
    <scope>NUCLEOTIDE SEQUENCE [LARGE SCALE GENOMIC DNA]</scope>
    <source>
        <strain evidence="2">CBS 109288 / IBT 7711</strain>
    </source>
</reference>
<name>A0A084BBE3_STACB</name>